<name>A0A8E2AGT9_9APHY</name>
<dbReference type="EMBL" id="KV722775">
    <property type="protein sequence ID" value="OCH83888.1"/>
    <property type="molecule type" value="Genomic_DNA"/>
</dbReference>
<protein>
    <recommendedName>
        <fullName evidence="3">Retrotransposon gag domain-containing protein</fullName>
    </recommendedName>
</protein>
<evidence type="ECO:0008006" key="3">
    <source>
        <dbReference type="Google" id="ProtNLM"/>
    </source>
</evidence>
<evidence type="ECO:0000313" key="1">
    <source>
        <dbReference type="EMBL" id="OCH83888.1"/>
    </source>
</evidence>
<gene>
    <name evidence="1" type="ORF">OBBRIDRAFT_742530</name>
</gene>
<keyword evidence="2" id="KW-1185">Reference proteome</keyword>
<dbReference type="Proteomes" id="UP000250043">
    <property type="component" value="Unassembled WGS sequence"/>
</dbReference>
<sequence length="141" mass="16349">VLKPREPNPCDGKADIQAFYKFMRQAKEYLSGHQLDKARYVSTLSNFLTGKAYRFFSISVSGNPEVWTLKHFFVELFNYCFPADFRQHMQNKLQASSQEGRTVRKFAHELEGLFMMVGGLTDEQKVNKLWYGLKPSLQQGL</sequence>
<feature type="non-terminal residue" evidence="1">
    <location>
        <position position="1"/>
    </location>
</feature>
<dbReference type="OrthoDB" id="2796815at2759"/>
<organism evidence="1 2">
    <name type="scientific">Obba rivulosa</name>
    <dbReference type="NCBI Taxonomy" id="1052685"/>
    <lineage>
        <taxon>Eukaryota</taxon>
        <taxon>Fungi</taxon>
        <taxon>Dikarya</taxon>
        <taxon>Basidiomycota</taxon>
        <taxon>Agaricomycotina</taxon>
        <taxon>Agaricomycetes</taxon>
        <taxon>Polyporales</taxon>
        <taxon>Gelatoporiaceae</taxon>
        <taxon>Obba</taxon>
    </lineage>
</organism>
<proteinExistence type="predicted"/>
<dbReference type="AlphaFoldDB" id="A0A8E2AGT9"/>
<evidence type="ECO:0000313" key="2">
    <source>
        <dbReference type="Proteomes" id="UP000250043"/>
    </source>
</evidence>
<accession>A0A8E2AGT9</accession>
<reference evidence="1 2" key="1">
    <citation type="submission" date="2016-07" db="EMBL/GenBank/DDBJ databases">
        <title>Draft genome of the white-rot fungus Obba rivulosa 3A-2.</title>
        <authorList>
            <consortium name="DOE Joint Genome Institute"/>
            <person name="Miettinen O."/>
            <person name="Riley R."/>
            <person name="Acob R."/>
            <person name="Barry K."/>
            <person name="Cullen D."/>
            <person name="De Vries R."/>
            <person name="Hainaut M."/>
            <person name="Hatakka A."/>
            <person name="Henrissat B."/>
            <person name="Hilden K."/>
            <person name="Kuo R."/>
            <person name="Labutti K."/>
            <person name="Lipzen A."/>
            <person name="Makela M.R."/>
            <person name="Sandor L."/>
            <person name="Spatafora J.W."/>
            <person name="Grigoriev I.V."/>
            <person name="Hibbett D.S."/>
        </authorList>
    </citation>
    <scope>NUCLEOTIDE SEQUENCE [LARGE SCALE GENOMIC DNA]</scope>
    <source>
        <strain evidence="1 2">3A-2</strain>
    </source>
</reference>